<accession>A0A2S5GCU1</accession>
<organism evidence="1 2">
    <name type="scientific">Jeotgalibacillus proteolyticus</name>
    <dbReference type="NCBI Taxonomy" id="2082395"/>
    <lineage>
        <taxon>Bacteria</taxon>
        <taxon>Bacillati</taxon>
        <taxon>Bacillota</taxon>
        <taxon>Bacilli</taxon>
        <taxon>Bacillales</taxon>
        <taxon>Caryophanaceae</taxon>
        <taxon>Jeotgalibacillus</taxon>
    </lineage>
</organism>
<name>A0A2S5GCU1_9BACL</name>
<comment type="caution">
    <text evidence="1">The sequence shown here is derived from an EMBL/GenBank/DDBJ whole genome shotgun (WGS) entry which is preliminary data.</text>
</comment>
<dbReference type="EMBL" id="PREZ01000003">
    <property type="protein sequence ID" value="PPA70735.1"/>
    <property type="molecule type" value="Genomic_DNA"/>
</dbReference>
<dbReference type="Proteomes" id="UP000239047">
    <property type="component" value="Unassembled WGS sequence"/>
</dbReference>
<gene>
    <name evidence="1" type="ORF">C4B60_08045</name>
</gene>
<sequence length="106" mass="12770">MDKQLNEAFIDKSNQAVYEYVEKLLSGQVKTRSWNDTPFHFHLMISRMKHKESPFPVWCKFNNFFICLQPLFFEKGLILSKPGYIFGKSFNLRQWQESVFIKKERL</sequence>
<reference evidence="1 2" key="1">
    <citation type="submission" date="2018-02" db="EMBL/GenBank/DDBJ databases">
        <title>Jeotgalibacillus proteolyticum sp. nov. a protease producing bacterium isolated from ocean sediments of Laizhou Bay.</title>
        <authorList>
            <person name="Li Y."/>
        </authorList>
    </citation>
    <scope>NUCLEOTIDE SEQUENCE [LARGE SCALE GENOMIC DNA]</scope>
    <source>
        <strain evidence="1 2">22-7</strain>
    </source>
</reference>
<protein>
    <submittedName>
        <fullName evidence="1">Uncharacterized protein</fullName>
    </submittedName>
</protein>
<evidence type="ECO:0000313" key="2">
    <source>
        <dbReference type="Proteomes" id="UP000239047"/>
    </source>
</evidence>
<dbReference type="AlphaFoldDB" id="A0A2S5GCU1"/>
<keyword evidence="2" id="KW-1185">Reference proteome</keyword>
<evidence type="ECO:0000313" key="1">
    <source>
        <dbReference type="EMBL" id="PPA70735.1"/>
    </source>
</evidence>
<proteinExistence type="predicted"/>